<dbReference type="InterPro" id="IPR044810">
    <property type="entry name" value="WRKY_plant"/>
</dbReference>
<dbReference type="PANTHER" id="PTHR31429">
    <property type="entry name" value="WRKY TRANSCRIPTION FACTOR 36-RELATED"/>
    <property type="match status" value="1"/>
</dbReference>
<dbReference type="InterPro" id="IPR003657">
    <property type="entry name" value="WRKY_dom"/>
</dbReference>
<evidence type="ECO:0000256" key="1">
    <source>
        <dbReference type="ARBA" id="ARBA00004123"/>
    </source>
</evidence>
<feature type="region of interest" description="Disordered" evidence="6">
    <location>
        <begin position="18"/>
        <end position="42"/>
    </location>
</feature>
<feature type="region of interest" description="Disordered" evidence="6">
    <location>
        <begin position="87"/>
        <end position="107"/>
    </location>
</feature>
<comment type="subcellular location">
    <subcellularLocation>
        <location evidence="1">Nucleus</location>
    </subcellularLocation>
</comment>
<accession>A0A8J5CVU2</accession>
<feature type="compositionally biased region" description="Acidic residues" evidence="6">
    <location>
        <begin position="20"/>
        <end position="34"/>
    </location>
</feature>
<evidence type="ECO:0000256" key="2">
    <source>
        <dbReference type="ARBA" id="ARBA00023015"/>
    </source>
</evidence>
<evidence type="ECO:0000259" key="7">
    <source>
        <dbReference type="PROSITE" id="PS50811"/>
    </source>
</evidence>
<dbReference type="Gene3D" id="2.20.25.80">
    <property type="entry name" value="WRKY domain"/>
    <property type="match status" value="1"/>
</dbReference>
<evidence type="ECO:0000313" key="9">
    <source>
        <dbReference type="Proteomes" id="UP000734854"/>
    </source>
</evidence>
<dbReference type="PROSITE" id="PS50811">
    <property type="entry name" value="WRKY"/>
    <property type="match status" value="1"/>
</dbReference>
<feature type="domain" description="WRKY" evidence="7">
    <location>
        <begin position="118"/>
        <end position="184"/>
    </location>
</feature>
<dbReference type="SMART" id="SM00774">
    <property type="entry name" value="WRKY"/>
    <property type="match status" value="1"/>
</dbReference>
<keyword evidence="9" id="KW-1185">Reference proteome</keyword>
<keyword evidence="2" id="KW-0805">Transcription regulation</keyword>
<dbReference type="Proteomes" id="UP000734854">
    <property type="component" value="Unassembled WGS sequence"/>
</dbReference>
<sequence length="316" mass="34235">MVKPPVDTRLRVFFASTDDSAADDVESEMEEDDQVNGNRPPPFLETQLRLVKEENKELREALRHRTIMNDYLRRRIAYDERLQSNRGGVVAPSNRDSNDREPEGTATKKVRVSVRLKTEENKNQDGCQWRKYGQKKAKGNPAPRAYYRCTMADQCPVRKKLQRCAEDKSVLVVTYEGTHSHPLPPPALMMANATSAAARMMLSNSVQSGSVLMNPAIPFASGGTVSISASAPVPTVTLDLTQAQNSALASQLQVPSSAMVGGDVAQLAAGQPTADGLTPSAFDAVVRNIMADSNFRTALKAAINAAINDGAGPSNH</sequence>
<dbReference type="GO" id="GO:0005634">
    <property type="term" value="C:nucleus"/>
    <property type="evidence" value="ECO:0007669"/>
    <property type="project" value="UniProtKB-SubCell"/>
</dbReference>
<evidence type="ECO:0000313" key="8">
    <source>
        <dbReference type="EMBL" id="KAG6471896.1"/>
    </source>
</evidence>
<evidence type="ECO:0000256" key="5">
    <source>
        <dbReference type="ARBA" id="ARBA00023242"/>
    </source>
</evidence>
<dbReference type="InterPro" id="IPR036576">
    <property type="entry name" value="WRKY_dom_sf"/>
</dbReference>
<dbReference type="AlphaFoldDB" id="A0A8J5CVU2"/>
<gene>
    <name evidence="8" type="ORF">ZIOFF_069347</name>
</gene>
<name>A0A8J5CVU2_ZINOF</name>
<dbReference type="Pfam" id="PF03106">
    <property type="entry name" value="WRKY"/>
    <property type="match status" value="1"/>
</dbReference>
<dbReference type="EMBL" id="JACMSC010000020">
    <property type="protein sequence ID" value="KAG6471896.1"/>
    <property type="molecule type" value="Genomic_DNA"/>
</dbReference>
<keyword evidence="5" id="KW-0539">Nucleus</keyword>
<evidence type="ECO:0000256" key="6">
    <source>
        <dbReference type="SAM" id="MobiDB-lite"/>
    </source>
</evidence>
<proteinExistence type="predicted"/>
<dbReference type="GO" id="GO:0003700">
    <property type="term" value="F:DNA-binding transcription factor activity"/>
    <property type="evidence" value="ECO:0007669"/>
    <property type="project" value="InterPro"/>
</dbReference>
<dbReference type="SUPFAM" id="SSF118290">
    <property type="entry name" value="WRKY DNA-binding domain"/>
    <property type="match status" value="1"/>
</dbReference>
<evidence type="ECO:0000256" key="3">
    <source>
        <dbReference type="ARBA" id="ARBA00023125"/>
    </source>
</evidence>
<keyword evidence="3" id="KW-0238">DNA-binding</keyword>
<reference evidence="8 9" key="1">
    <citation type="submission" date="2020-08" db="EMBL/GenBank/DDBJ databases">
        <title>Plant Genome Project.</title>
        <authorList>
            <person name="Zhang R.-G."/>
        </authorList>
    </citation>
    <scope>NUCLEOTIDE SEQUENCE [LARGE SCALE GENOMIC DNA]</scope>
    <source>
        <tissue evidence="8">Rhizome</tissue>
    </source>
</reference>
<dbReference type="PANTHER" id="PTHR31429:SF106">
    <property type="entry name" value="WRKY TRANSCRIPTION FACTOR 31-RELATED"/>
    <property type="match status" value="1"/>
</dbReference>
<keyword evidence="4" id="KW-0804">Transcription</keyword>
<comment type="caution">
    <text evidence="8">The sequence shown here is derived from an EMBL/GenBank/DDBJ whole genome shotgun (WGS) entry which is preliminary data.</text>
</comment>
<evidence type="ECO:0000256" key="4">
    <source>
        <dbReference type="ARBA" id="ARBA00023163"/>
    </source>
</evidence>
<dbReference type="GO" id="GO:0043565">
    <property type="term" value="F:sequence-specific DNA binding"/>
    <property type="evidence" value="ECO:0007669"/>
    <property type="project" value="InterPro"/>
</dbReference>
<protein>
    <recommendedName>
        <fullName evidence="7">WRKY domain-containing protein</fullName>
    </recommendedName>
</protein>
<organism evidence="8 9">
    <name type="scientific">Zingiber officinale</name>
    <name type="common">Ginger</name>
    <name type="synonym">Amomum zingiber</name>
    <dbReference type="NCBI Taxonomy" id="94328"/>
    <lineage>
        <taxon>Eukaryota</taxon>
        <taxon>Viridiplantae</taxon>
        <taxon>Streptophyta</taxon>
        <taxon>Embryophyta</taxon>
        <taxon>Tracheophyta</taxon>
        <taxon>Spermatophyta</taxon>
        <taxon>Magnoliopsida</taxon>
        <taxon>Liliopsida</taxon>
        <taxon>Zingiberales</taxon>
        <taxon>Zingiberaceae</taxon>
        <taxon>Zingiber</taxon>
    </lineage>
</organism>